<dbReference type="OMA" id="HDQPSCE"/>
<keyword evidence="10 11" id="KW-0472">Membrane</keyword>
<evidence type="ECO:0000259" key="13">
    <source>
        <dbReference type="Pfam" id="PF00487"/>
    </source>
</evidence>
<dbReference type="GO" id="GO:0016020">
    <property type="term" value="C:membrane"/>
    <property type="evidence" value="ECO:0007669"/>
    <property type="project" value="UniProtKB-SubCell"/>
</dbReference>
<dbReference type="PROSITE" id="PS00191">
    <property type="entry name" value="CYTOCHROME_B5_1"/>
    <property type="match status" value="1"/>
</dbReference>
<evidence type="ECO:0000259" key="12">
    <source>
        <dbReference type="Pfam" id="PF00173"/>
    </source>
</evidence>
<dbReference type="AlphaFoldDB" id="A0A1D2M9B4"/>
<keyword evidence="9" id="KW-0443">Lipid metabolism</keyword>
<dbReference type="GO" id="GO:0020037">
    <property type="term" value="F:heme binding"/>
    <property type="evidence" value="ECO:0007669"/>
    <property type="project" value="InterPro"/>
</dbReference>
<dbReference type="PANTHER" id="PTHR19353:SF88">
    <property type="entry name" value="DELTA(5) FATTY ACID DESATURASE FAT-4"/>
    <property type="match status" value="1"/>
</dbReference>
<keyword evidence="6 11" id="KW-1133">Transmembrane helix</keyword>
<dbReference type="STRING" id="48709.A0A1D2M9B4"/>
<dbReference type="GO" id="GO:0006629">
    <property type="term" value="P:lipid metabolic process"/>
    <property type="evidence" value="ECO:0007669"/>
    <property type="project" value="UniProtKB-KW"/>
</dbReference>
<keyword evidence="4 11" id="KW-0812">Transmembrane</keyword>
<evidence type="ECO:0000256" key="11">
    <source>
        <dbReference type="SAM" id="Phobius"/>
    </source>
</evidence>
<protein>
    <submittedName>
        <fullName evidence="14">Fatty acid desaturase 2</fullName>
    </submittedName>
</protein>
<feature type="domain" description="Fatty acid desaturase" evidence="13">
    <location>
        <begin position="145"/>
        <end position="240"/>
    </location>
</feature>
<feature type="transmembrane region" description="Helical" evidence="11">
    <location>
        <begin position="243"/>
        <end position="260"/>
    </location>
</feature>
<dbReference type="InterPro" id="IPR001199">
    <property type="entry name" value="Cyt_B5-like_heme/steroid-bd"/>
</dbReference>
<name>A0A1D2M9B4_ORCCI</name>
<dbReference type="PANTHER" id="PTHR19353">
    <property type="entry name" value="FATTY ACID DESATURASE 2"/>
    <property type="match status" value="1"/>
</dbReference>
<dbReference type="Pfam" id="PF00487">
    <property type="entry name" value="FA_desaturase"/>
    <property type="match status" value="1"/>
</dbReference>
<evidence type="ECO:0000256" key="4">
    <source>
        <dbReference type="ARBA" id="ARBA00022692"/>
    </source>
</evidence>
<evidence type="ECO:0000256" key="6">
    <source>
        <dbReference type="ARBA" id="ARBA00022989"/>
    </source>
</evidence>
<evidence type="ECO:0000256" key="10">
    <source>
        <dbReference type="ARBA" id="ARBA00023136"/>
    </source>
</evidence>
<proteinExistence type="inferred from homology"/>
<evidence type="ECO:0000256" key="9">
    <source>
        <dbReference type="ARBA" id="ARBA00023098"/>
    </source>
</evidence>
<feature type="transmembrane region" description="Helical" evidence="11">
    <location>
        <begin position="140"/>
        <end position="158"/>
    </location>
</feature>
<keyword evidence="7" id="KW-0560">Oxidoreductase</keyword>
<gene>
    <name evidence="14" type="ORF">Ocin01_17109</name>
</gene>
<evidence type="ECO:0000256" key="8">
    <source>
        <dbReference type="ARBA" id="ARBA00023004"/>
    </source>
</evidence>
<dbReference type="Proteomes" id="UP000094527">
    <property type="component" value="Unassembled WGS sequence"/>
</dbReference>
<dbReference type="Pfam" id="PF00173">
    <property type="entry name" value="Cyt-b5"/>
    <property type="match status" value="1"/>
</dbReference>
<dbReference type="InterPro" id="IPR018506">
    <property type="entry name" value="Cyt_B5_heme-BS"/>
</dbReference>
<dbReference type="Gene3D" id="3.10.120.10">
    <property type="entry name" value="Cytochrome b5-like heme/steroid binding domain"/>
    <property type="match status" value="1"/>
</dbReference>
<accession>A0A1D2M9B4</accession>
<dbReference type="GO" id="GO:0046872">
    <property type="term" value="F:metal ion binding"/>
    <property type="evidence" value="ECO:0007669"/>
    <property type="project" value="UniProtKB-KW"/>
</dbReference>
<evidence type="ECO:0000256" key="1">
    <source>
        <dbReference type="ARBA" id="ARBA00004141"/>
    </source>
</evidence>
<evidence type="ECO:0000256" key="7">
    <source>
        <dbReference type="ARBA" id="ARBA00023002"/>
    </source>
</evidence>
<evidence type="ECO:0000256" key="5">
    <source>
        <dbReference type="ARBA" id="ARBA00022723"/>
    </source>
</evidence>
<comment type="similarity">
    <text evidence="2">Belongs to the fatty acid desaturase type 1 family.</text>
</comment>
<dbReference type="OrthoDB" id="260091at2759"/>
<dbReference type="InterPro" id="IPR036400">
    <property type="entry name" value="Cyt_B5-like_heme/steroid_sf"/>
</dbReference>
<keyword evidence="15" id="KW-1185">Reference proteome</keyword>
<organism evidence="14 15">
    <name type="scientific">Orchesella cincta</name>
    <name type="common">Springtail</name>
    <name type="synonym">Podura cincta</name>
    <dbReference type="NCBI Taxonomy" id="48709"/>
    <lineage>
        <taxon>Eukaryota</taxon>
        <taxon>Metazoa</taxon>
        <taxon>Ecdysozoa</taxon>
        <taxon>Arthropoda</taxon>
        <taxon>Hexapoda</taxon>
        <taxon>Collembola</taxon>
        <taxon>Entomobryomorpha</taxon>
        <taxon>Entomobryoidea</taxon>
        <taxon>Orchesellidae</taxon>
        <taxon>Orchesellinae</taxon>
        <taxon>Orchesella</taxon>
    </lineage>
</organism>
<evidence type="ECO:0000256" key="2">
    <source>
        <dbReference type="ARBA" id="ARBA00009295"/>
    </source>
</evidence>
<feature type="domain" description="Cytochrome b5 heme-binding" evidence="12">
    <location>
        <begin position="13"/>
        <end position="58"/>
    </location>
</feature>
<reference evidence="14 15" key="1">
    <citation type="journal article" date="2016" name="Genome Biol. Evol.">
        <title>Gene Family Evolution Reflects Adaptation to Soil Environmental Stressors in the Genome of the Collembolan Orchesella cincta.</title>
        <authorList>
            <person name="Faddeeva-Vakhrusheva A."/>
            <person name="Derks M.F."/>
            <person name="Anvar S.Y."/>
            <person name="Agamennone V."/>
            <person name="Suring W."/>
            <person name="Smit S."/>
            <person name="van Straalen N.M."/>
            <person name="Roelofs D."/>
        </authorList>
    </citation>
    <scope>NUCLEOTIDE SEQUENCE [LARGE SCALE GENOMIC DNA]</scope>
    <source>
        <tissue evidence="14">Mixed pool</tissue>
    </source>
</reference>
<feature type="transmembrane region" description="Helical" evidence="11">
    <location>
        <begin position="178"/>
        <end position="195"/>
    </location>
</feature>
<comment type="subcellular location">
    <subcellularLocation>
        <location evidence="1">Membrane</location>
        <topology evidence="1">Multi-pass membrane protein</topology>
    </subcellularLocation>
</comment>
<dbReference type="EMBL" id="LJIJ01002528">
    <property type="protein sequence ID" value="ODM89573.1"/>
    <property type="molecule type" value="Genomic_DNA"/>
</dbReference>
<keyword evidence="8" id="KW-0408">Iron</keyword>
<sequence length="266" mass="30602">MNGWARCETKEIFYNGHYYNVTEFIKRHPGGEGIIDYFTAKAEDATVPIQQFHSRSIAKVHGIMKSLPRRPQTDADLLEVGDPQKRERNKALTEDFTKLFLELQADGLFEPSYFHVAHRILELFVLGAVGFYLTTQANSIIANGIGCIFLFFAQLRALGVMHEGGHLSLTGNPKVDRLLQTFTLGPFVGISPTYWRRYHSFHHAQTARVKYDLDFETVPLLLLNVKVLDDPKKQQNFIMRNQIFFAPFTVIVFVVYLQTWEWQEAS</sequence>
<comment type="caution">
    <text evidence="14">The sequence shown here is derived from an EMBL/GenBank/DDBJ whole genome shotgun (WGS) entry which is preliminary data.</text>
</comment>
<evidence type="ECO:0000313" key="15">
    <source>
        <dbReference type="Proteomes" id="UP000094527"/>
    </source>
</evidence>
<evidence type="ECO:0000256" key="3">
    <source>
        <dbReference type="ARBA" id="ARBA00022617"/>
    </source>
</evidence>
<dbReference type="InterPro" id="IPR005804">
    <property type="entry name" value="FA_desaturase_dom"/>
</dbReference>
<dbReference type="SUPFAM" id="SSF55856">
    <property type="entry name" value="Cytochrome b5-like heme/steroid binding domain"/>
    <property type="match status" value="1"/>
</dbReference>
<keyword evidence="3" id="KW-0349">Heme</keyword>
<dbReference type="InterPro" id="IPR012171">
    <property type="entry name" value="Fatty_acid_desaturase"/>
</dbReference>
<dbReference type="GO" id="GO:0016717">
    <property type="term" value="F:oxidoreductase activity, acting on paired donors, with oxidation of a pair of donors resulting in the reduction of molecular oxygen to two molecules of water"/>
    <property type="evidence" value="ECO:0007669"/>
    <property type="project" value="TreeGrafter"/>
</dbReference>
<keyword evidence="5" id="KW-0479">Metal-binding</keyword>
<evidence type="ECO:0000313" key="14">
    <source>
        <dbReference type="EMBL" id="ODM89573.1"/>
    </source>
</evidence>